<evidence type="ECO:0000313" key="2">
    <source>
        <dbReference type="EMBL" id="MBO1804208.1"/>
    </source>
</evidence>
<name>A0A939LWG2_9MICO</name>
<feature type="transmembrane region" description="Helical" evidence="1">
    <location>
        <begin position="95"/>
        <end position="117"/>
    </location>
</feature>
<gene>
    <name evidence="2" type="ORF">J4H91_02595</name>
</gene>
<dbReference type="RefSeq" id="WP_208044694.1">
    <property type="nucleotide sequence ID" value="NZ_JAGDYL010000003.1"/>
</dbReference>
<sequence length="118" mass="12142">MEIVKGILVVLHLVGFAMVFGAAVVQFIAARKGGQARILPVMVWGALLLLVTGLALVGMTYALGGQPNNIKIGVKLIVLLALTGHIFGVRKKESVSAGGFGAIAGMALANAAIAVLWH</sequence>
<keyword evidence="3" id="KW-1185">Reference proteome</keyword>
<keyword evidence="1" id="KW-1133">Transmembrane helix</keyword>
<feature type="transmembrane region" description="Helical" evidence="1">
    <location>
        <begin position="6"/>
        <end position="29"/>
    </location>
</feature>
<evidence type="ECO:0000313" key="3">
    <source>
        <dbReference type="Proteomes" id="UP000664398"/>
    </source>
</evidence>
<dbReference type="Proteomes" id="UP000664398">
    <property type="component" value="Unassembled WGS sequence"/>
</dbReference>
<evidence type="ECO:0000256" key="1">
    <source>
        <dbReference type="SAM" id="Phobius"/>
    </source>
</evidence>
<keyword evidence="1" id="KW-0472">Membrane</keyword>
<organism evidence="2 3">
    <name type="scientific">Leucobacter ruminantium</name>
    <dbReference type="NCBI Taxonomy" id="1289170"/>
    <lineage>
        <taxon>Bacteria</taxon>
        <taxon>Bacillati</taxon>
        <taxon>Actinomycetota</taxon>
        <taxon>Actinomycetes</taxon>
        <taxon>Micrococcales</taxon>
        <taxon>Microbacteriaceae</taxon>
        <taxon>Leucobacter</taxon>
    </lineage>
</organism>
<accession>A0A939LWG2</accession>
<reference evidence="2" key="1">
    <citation type="submission" date="2021-03" db="EMBL/GenBank/DDBJ databases">
        <title>Leucobacter chromiisoli sp. nov., isolated from chromium-containing soil of chemical plant.</title>
        <authorList>
            <person name="Xu Z."/>
        </authorList>
    </citation>
    <scope>NUCLEOTIDE SEQUENCE</scope>
    <source>
        <strain evidence="2">A2</strain>
    </source>
</reference>
<feature type="transmembrane region" description="Helical" evidence="1">
    <location>
        <begin position="41"/>
        <end position="64"/>
    </location>
</feature>
<dbReference type="EMBL" id="JAGDYL010000003">
    <property type="protein sequence ID" value="MBO1804208.1"/>
    <property type="molecule type" value="Genomic_DNA"/>
</dbReference>
<keyword evidence="1" id="KW-0812">Transmembrane</keyword>
<feature type="transmembrane region" description="Helical" evidence="1">
    <location>
        <begin position="70"/>
        <end position="88"/>
    </location>
</feature>
<protein>
    <submittedName>
        <fullName evidence="2">Uncharacterized protein</fullName>
    </submittedName>
</protein>
<comment type="caution">
    <text evidence="2">The sequence shown here is derived from an EMBL/GenBank/DDBJ whole genome shotgun (WGS) entry which is preliminary data.</text>
</comment>
<dbReference type="AlphaFoldDB" id="A0A939LWG2"/>
<proteinExistence type="predicted"/>